<dbReference type="InterPro" id="IPR050499">
    <property type="entry name" value="PEP-utilizing_PTS_enzyme"/>
</dbReference>
<proteinExistence type="predicted"/>
<sequence length="118" mass="12559">MVAANISRPEELDSLLDSGAEGVGLFRTAGKWVGMCGEMAGDLQAIPLLLGMGLDEFSMSGPAIARAKALIRACDLKACRVLAREALQKSSAEEVKKRLGRFNLFHETPITGKPADEA</sequence>
<dbReference type="Gene3D" id="3.20.20.60">
    <property type="entry name" value="Phosphoenolpyruvate-binding domains"/>
    <property type="match status" value="1"/>
</dbReference>
<evidence type="ECO:0000313" key="2">
    <source>
        <dbReference type="EMBL" id="PTQ55230.1"/>
    </source>
</evidence>
<dbReference type="Proteomes" id="UP000244338">
    <property type="component" value="Unassembled WGS sequence"/>
</dbReference>
<dbReference type="InterPro" id="IPR040442">
    <property type="entry name" value="Pyrv_kinase-like_dom_sf"/>
</dbReference>
<gene>
    <name evidence="2" type="ORF">BSOLF_2850</name>
</gene>
<dbReference type="InterPro" id="IPR000121">
    <property type="entry name" value="PEP_util_C"/>
</dbReference>
<dbReference type="PANTHER" id="PTHR46244:SF3">
    <property type="entry name" value="PHOSPHOENOLPYRUVATE-PROTEIN PHOSPHOTRANSFERASE"/>
    <property type="match status" value="1"/>
</dbReference>
<evidence type="ECO:0000313" key="3">
    <source>
        <dbReference type="Proteomes" id="UP000244338"/>
    </source>
</evidence>
<reference evidence="3" key="1">
    <citation type="journal article" date="2018" name="Sci. Rep.">
        <title>Lignite coal burning seam in the remote Altai Mountains harbors a hydrogen-driven thermophilic microbial community.</title>
        <authorList>
            <person name="Kadnikov V.V."/>
            <person name="Mardanov A.V."/>
            <person name="Ivasenko D.A."/>
            <person name="Antsiferov D.V."/>
            <person name="Beletsky A.V."/>
            <person name="Karnachuk O.V."/>
            <person name="Ravin N.V."/>
        </authorList>
    </citation>
    <scope>NUCLEOTIDE SEQUENCE [LARGE SCALE GENOMIC DNA]</scope>
</reference>
<dbReference type="AlphaFoldDB" id="A0A2R6XXT3"/>
<accession>A0A2R6XXT3</accession>
<keyword evidence="2" id="KW-0670">Pyruvate</keyword>
<evidence type="ECO:0000259" key="1">
    <source>
        <dbReference type="Pfam" id="PF02896"/>
    </source>
</evidence>
<feature type="domain" description="PEP-utilising enzyme C-terminal" evidence="1">
    <location>
        <begin position="29"/>
        <end position="74"/>
    </location>
</feature>
<name>A0A2R6XXT3_9BACL</name>
<dbReference type="SUPFAM" id="SSF51621">
    <property type="entry name" value="Phosphoenolpyruvate/pyruvate domain"/>
    <property type="match status" value="1"/>
</dbReference>
<dbReference type="EMBL" id="PEBX01000161">
    <property type="protein sequence ID" value="PTQ55230.1"/>
    <property type="molecule type" value="Genomic_DNA"/>
</dbReference>
<dbReference type="PANTHER" id="PTHR46244">
    <property type="entry name" value="PHOSPHOENOLPYRUVATE-PROTEIN PHOSPHOTRANSFERASE"/>
    <property type="match status" value="1"/>
</dbReference>
<keyword evidence="2" id="KW-0808">Transferase</keyword>
<organism evidence="2 3">
    <name type="scientific">Candidatus Carbonibacillus altaicus</name>
    <dbReference type="NCBI Taxonomy" id="2163959"/>
    <lineage>
        <taxon>Bacteria</taxon>
        <taxon>Bacillati</taxon>
        <taxon>Bacillota</taxon>
        <taxon>Bacilli</taxon>
        <taxon>Bacillales</taxon>
        <taxon>Candidatus Carbonibacillus</taxon>
    </lineage>
</organism>
<protein>
    <submittedName>
        <fullName evidence="2">Phosphoenolpyruvate-protein phosphotransferase of PTS system</fullName>
    </submittedName>
</protein>
<dbReference type="Pfam" id="PF02896">
    <property type="entry name" value="PEP-utilizers_C"/>
    <property type="match status" value="1"/>
</dbReference>
<dbReference type="GO" id="GO:0016772">
    <property type="term" value="F:transferase activity, transferring phosphorus-containing groups"/>
    <property type="evidence" value="ECO:0007669"/>
    <property type="project" value="InterPro"/>
</dbReference>
<comment type="caution">
    <text evidence="2">The sequence shown here is derived from an EMBL/GenBank/DDBJ whole genome shotgun (WGS) entry which is preliminary data.</text>
</comment>
<dbReference type="InterPro" id="IPR015813">
    <property type="entry name" value="Pyrv/PenolPyrv_kinase-like_dom"/>
</dbReference>